<protein>
    <recommendedName>
        <fullName evidence="5">ShKT domain-containing protein</fullName>
    </recommendedName>
</protein>
<accession>A0A8S1HBN9</accession>
<dbReference type="OrthoDB" id="5869712at2759"/>
<proteinExistence type="predicted"/>
<comment type="caution">
    <text evidence="3">The sequence shown here is derived from an EMBL/GenBank/DDBJ whole genome shotgun (WGS) entry which is preliminary data.</text>
</comment>
<feature type="signal peptide" evidence="2">
    <location>
        <begin position="1"/>
        <end position="18"/>
    </location>
</feature>
<feature type="chain" id="PRO_5035770054" description="ShKT domain-containing protein" evidence="2">
    <location>
        <begin position="19"/>
        <end position="412"/>
    </location>
</feature>
<dbReference type="PROSITE" id="PS51257">
    <property type="entry name" value="PROKAR_LIPOPROTEIN"/>
    <property type="match status" value="1"/>
</dbReference>
<dbReference type="AlphaFoldDB" id="A0A8S1HBN9"/>
<evidence type="ECO:0000256" key="2">
    <source>
        <dbReference type="SAM" id="SignalP"/>
    </source>
</evidence>
<dbReference type="EMBL" id="CAJGYM010000028">
    <property type="protein sequence ID" value="CAD6192615.1"/>
    <property type="molecule type" value="Genomic_DNA"/>
</dbReference>
<evidence type="ECO:0000313" key="3">
    <source>
        <dbReference type="EMBL" id="CAD6192615.1"/>
    </source>
</evidence>
<gene>
    <name evidence="3" type="ORF">CAUJ_LOCUS8534</name>
</gene>
<evidence type="ECO:0000313" key="4">
    <source>
        <dbReference type="Proteomes" id="UP000835052"/>
    </source>
</evidence>
<feature type="region of interest" description="Disordered" evidence="1">
    <location>
        <begin position="353"/>
        <end position="385"/>
    </location>
</feature>
<name>A0A8S1HBN9_9PELO</name>
<organism evidence="3 4">
    <name type="scientific">Caenorhabditis auriculariae</name>
    <dbReference type="NCBI Taxonomy" id="2777116"/>
    <lineage>
        <taxon>Eukaryota</taxon>
        <taxon>Metazoa</taxon>
        <taxon>Ecdysozoa</taxon>
        <taxon>Nematoda</taxon>
        <taxon>Chromadorea</taxon>
        <taxon>Rhabditida</taxon>
        <taxon>Rhabditina</taxon>
        <taxon>Rhabditomorpha</taxon>
        <taxon>Rhabditoidea</taxon>
        <taxon>Rhabditidae</taxon>
        <taxon>Peloderinae</taxon>
        <taxon>Caenorhabditis</taxon>
    </lineage>
</organism>
<keyword evidence="2" id="KW-0732">Signal</keyword>
<reference evidence="3" key="1">
    <citation type="submission" date="2020-10" db="EMBL/GenBank/DDBJ databases">
        <authorList>
            <person name="Kikuchi T."/>
        </authorList>
    </citation>
    <scope>NUCLEOTIDE SEQUENCE</scope>
    <source>
        <strain evidence="3">NKZ352</strain>
    </source>
</reference>
<feature type="compositionally biased region" description="Basic and acidic residues" evidence="1">
    <location>
        <begin position="366"/>
        <end position="379"/>
    </location>
</feature>
<keyword evidence="4" id="KW-1185">Reference proteome</keyword>
<dbReference type="Proteomes" id="UP000835052">
    <property type="component" value="Unassembled WGS sequence"/>
</dbReference>
<sequence length="412" mass="42798">MRNATLILLLGVLGSVLATWTLSGYACNQPQIYNQCNCQSFCSAYQPPCGGGCGSYGGGYGGTYNGGGGGGGFVYRRRKTHRHKKKKFRFDTISDESSETLPEISSAELPEPEVPDKLIEGTTERVITDTEAAVKEAEEVFEREKSKPKDHTWDNEDLWEKKFVHGSTKSSDDDLPEISSAELETQVTRAPAPAAVAPAAVAPAGQGIGVNTGLGIGAPGIGGLGGGGGLFGISSGLGIGIPGVGPIGKATGTARTYKYFCSNSSEVLMAPFSNLVAFVVFATNCCSATFGSSLMGYACNQQAIYNHCRCQNLCRPFRPTSGNCASCSSDCNPSCQESLESRSHEGKKKFKFDEYTSNSEESASESTKEIEGSEEKTDSKSGGSGLFGIGGGLGVGVPGVGPIGVSSGLGVG</sequence>
<evidence type="ECO:0008006" key="5">
    <source>
        <dbReference type="Google" id="ProtNLM"/>
    </source>
</evidence>
<evidence type="ECO:0000256" key="1">
    <source>
        <dbReference type="SAM" id="MobiDB-lite"/>
    </source>
</evidence>